<feature type="compositionally biased region" description="Low complexity" evidence="1">
    <location>
        <begin position="104"/>
        <end position="118"/>
    </location>
</feature>
<organism evidence="2 3">
    <name type="scientific">Stichopus japonicus</name>
    <name type="common">Sea cucumber</name>
    <dbReference type="NCBI Taxonomy" id="307972"/>
    <lineage>
        <taxon>Eukaryota</taxon>
        <taxon>Metazoa</taxon>
        <taxon>Echinodermata</taxon>
        <taxon>Eleutherozoa</taxon>
        <taxon>Echinozoa</taxon>
        <taxon>Holothuroidea</taxon>
        <taxon>Aspidochirotacea</taxon>
        <taxon>Aspidochirotida</taxon>
        <taxon>Stichopodidae</taxon>
        <taxon>Apostichopus</taxon>
    </lineage>
</organism>
<sequence>MSLIFLVSSVIGLPDRSEWPEDVSIPWTSFSVSAPRLFREVIYNLSPSAEDLLKRLLTFDPNIRITAAEALNHSYFKDGDDESDEEDEEEESDEEEEEEEEEVMMMMMMTTMTITMATEMKERQKKQKKRRRVTHRRLPFL</sequence>
<reference evidence="2 3" key="1">
    <citation type="journal article" date="2017" name="PLoS Biol.">
        <title>The sea cucumber genome provides insights into morphological evolution and visceral regeneration.</title>
        <authorList>
            <person name="Zhang X."/>
            <person name="Sun L."/>
            <person name="Yuan J."/>
            <person name="Sun Y."/>
            <person name="Gao Y."/>
            <person name="Zhang L."/>
            <person name="Li S."/>
            <person name="Dai H."/>
            <person name="Hamel J.F."/>
            <person name="Liu C."/>
            <person name="Yu Y."/>
            <person name="Liu S."/>
            <person name="Lin W."/>
            <person name="Guo K."/>
            <person name="Jin S."/>
            <person name="Xu P."/>
            <person name="Storey K.B."/>
            <person name="Huan P."/>
            <person name="Zhang T."/>
            <person name="Zhou Y."/>
            <person name="Zhang J."/>
            <person name="Lin C."/>
            <person name="Li X."/>
            <person name="Xing L."/>
            <person name="Huo D."/>
            <person name="Sun M."/>
            <person name="Wang L."/>
            <person name="Mercier A."/>
            <person name="Li F."/>
            <person name="Yang H."/>
            <person name="Xiang J."/>
        </authorList>
    </citation>
    <scope>NUCLEOTIDE SEQUENCE [LARGE SCALE GENOMIC DNA]</scope>
    <source>
        <strain evidence="2">Shaxun</strain>
        <tissue evidence="2">Muscle</tissue>
    </source>
</reference>
<dbReference type="OrthoDB" id="1732493at2759"/>
<feature type="compositionally biased region" description="Basic residues" evidence="1">
    <location>
        <begin position="123"/>
        <end position="141"/>
    </location>
</feature>
<evidence type="ECO:0000313" key="2">
    <source>
        <dbReference type="EMBL" id="PIK54372.1"/>
    </source>
</evidence>
<keyword evidence="2" id="KW-0808">Transferase</keyword>
<accession>A0A2G8L2B2</accession>
<dbReference type="EMBL" id="MRZV01000251">
    <property type="protein sequence ID" value="PIK54372.1"/>
    <property type="molecule type" value="Genomic_DNA"/>
</dbReference>
<dbReference type="GO" id="GO:0016301">
    <property type="term" value="F:kinase activity"/>
    <property type="evidence" value="ECO:0007669"/>
    <property type="project" value="UniProtKB-KW"/>
</dbReference>
<comment type="caution">
    <text evidence="2">The sequence shown here is derived from an EMBL/GenBank/DDBJ whole genome shotgun (WGS) entry which is preliminary data.</text>
</comment>
<protein>
    <submittedName>
        <fullName evidence="2">Putative cyclin-dependent kinase 6-like</fullName>
    </submittedName>
</protein>
<evidence type="ECO:0000313" key="3">
    <source>
        <dbReference type="Proteomes" id="UP000230750"/>
    </source>
</evidence>
<dbReference type="Gene3D" id="1.10.510.10">
    <property type="entry name" value="Transferase(Phosphotransferase) domain 1"/>
    <property type="match status" value="1"/>
</dbReference>
<dbReference type="STRING" id="307972.A0A2G8L2B2"/>
<proteinExistence type="predicted"/>
<dbReference type="Gene3D" id="3.30.200.20">
    <property type="entry name" value="Phosphorylase Kinase, domain 1"/>
    <property type="match status" value="1"/>
</dbReference>
<dbReference type="InterPro" id="IPR011009">
    <property type="entry name" value="Kinase-like_dom_sf"/>
</dbReference>
<keyword evidence="3" id="KW-1185">Reference proteome</keyword>
<evidence type="ECO:0000256" key="1">
    <source>
        <dbReference type="SAM" id="MobiDB-lite"/>
    </source>
</evidence>
<feature type="compositionally biased region" description="Acidic residues" evidence="1">
    <location>
        <begin position="79"/>
        <end position="103"/>
    </location>
</feature>
<feature type="region of interest" description="Disordered" evidence="1">
    <location>
        <begin position="74"/>
        <end position="141"/>
    </location>
</feature>
<dbReference type="Proteomes" id="UP000230750">
    <property type="component" value="Unassembled WGS sequence"/>
</dbReference>
<dbReference type="SUPFAM" id="SSF56112">
    <property type="entry name" value="Protein kinase-like (PK-like)"/>
    <property type="match status" value="1"/>
</dbReference>
<keyword evidence="2" id="KW-0418">Kinase</keyword>
<name>A0A2G8L2B2_STIJA</name>
<dbReference type="AlphaFoldDB" id="A0A2G8L2B2"/>
<gene>
    <name evidence="2" type="ORF">BSL78_08748</name>
</gene>